<dbReference type="SUPFAM" id="SSF140478">
    <property type="entry name" value="LemA-like"/>
    <property type="match status" value="1"/>
</dbReference>
<dbReference type="Proteomes" id="UP000431744">
    <property type="component" value="Unassembled WGS sequence"/>
</dbReference>
<dbReference type="RefSeq" id="WP_158028265.1">
    <property type="nucleotide sequence ID" value="NZ_BMHG01000001.1"/>
</dbReference>
<protein>
    <submittedName>
        <fullName evidence="7">LemA family protein</fullName>
    </submittedName>
</protein>
<comment type="subcellular location">
    <subcellularLocation>
        <location evidence="1">Membrane</location>
        <topology evidence="1">Single-pass membrane protein</topology>
    </subcellularLocation>
</comment>
<dbReference type="PANTHER" id="PTHR34478">
    <property type="entry name" value="PROTEIN LEMA"/>
    <property type="match status" value="1"/>
</dbReference>
<dbReference type="Pfam" id="PF04011">
    <property type="entry name" value="LemA"/>
    <property type="match status" value="1"/>
</dbReference>
<dbReference type="EMBL" id="WBJY01000001">
    <property type="protein sequence ID" value="KAB1649677.1"/>
    <property type="molecule type" value="Genomic_DNA"/>
</dbReference>
<dbReference type="InterPro" id="IPR007156">
    <property type="entry name" value="MamQ_LemA"/>
</dbReference>
<proteinExistence type="inferred from homology"/>
<dbReference type="AlphaFoldDB" id="A0A6H9WRW1"/>
<gene>
    <name evidence="7" type="ORF">F8O04_05400</name>
</gene>
<evidence type="ECO:0000256" key="3">
    <source>
        <dbReference type="ARBA" id="ARBA00022692"/>
    </source>
</evidence>
<evidence type="ECO:0000313" key="7">
    <source>
        <dbReference type="EMBL" id="KAB1649677.1"/>
    </source>
</evidence>
<evidence type="ECO:0000256" key="6">
    <source>
        <dbReference type="SAM" id="Phobius"/>
    </source>
</evidence>
<dbReference type="Gene3D" id="1.20.1440.20">
    <property type="entry name" value="LemA-like domain"/>
    <property type="match status" value="1"/>
</dbReference>
<keyword evidence="3 6" id="KW-0812">Transmembrane</keyword>
<dbReference type="OrthoDB" id="9804152at2"/>
<dbReference type="InterPro" id="IPR023353">
    <property type="entry name" value="LemA-like_dom_sf"/>
</dbReference>
<evidence type="ECO:0000256" key="5">
    <source>
        <dbReference type="ARBA" id="ARBA00023136"/>
    </source>
</evidence>
<organism evidence="7 8">
    <name type="scientific">Pseudoclavibacter endophyticus</name>
    <dbReference type="NCBI Taxonomy" id="1778590"/>
    <lineage>
        <taxon>Bacteria</taxon>
        <taxon>Bacillati</taxon>
        <taxon>Actinomycetota</taxon>
        <taxon>Actinomycetes</taxon>
        <taxon>Micrococcales</taxon>
        <taxon>Microbacteriaceae</taxon>
        <taxon>Pseudoclavibacter</taxon>
    </lineage>
</organism>
<reference evidence="7 8" key="1">
    <citation type="submission" date="2019-09" db="EMBL/GenBank/DDBJ databases">
        <title>Phylogeny of genus Pseudoclavibacter and closely related genus.</title>
        <authorList>
            <person name="Li Y."/>
        </authorList>
    </citation>
    <scope>NUCLEOTIDE SEQUENCE [LARGE SCALE GENOMIC DNA]</scope>
    <source>
        <strain evidence="7 8">EGI 60007</strain>
    </source>
</reference>
<comment type="similarity">
    <text evidence="2">Belongs to the LemA family.</text>
</comment>
<keyword evidence="8" id="KW-1185">Reference proteome</keyword>
<keyword evidence="5 6" id="KW-0472">Membrane</keyword>
<keyword evidence="4 6" id="KW-1133">Transmembrane helix</keyword>
<name>A0A6H9WRW1_9MICO</name>
<evidence type="ECO:0000256" key="4">
    <source>
        <dbReference type="ARBA" id="ARBA00022989"/>
    </source>
</evidence>
<evidence type="ECO:0000313" key="8">
    <source>
        <dbReference type="Proteomes" id="UP000431744"/>
    </source>
</evidence>
<dbReference type="GO" id="GO:0016020">
    <property type="term" value="C:membrane"/>
    <property type="evidence" value="ECO:0007669"/>
    <property type="project" value="UniProtKB-SubCell"/>
</dbReference>
<sequence length="191" mass="21064">MDPVWLFLVLALVVVIAVALVAVVVSARKTVRRQQERLDAAWTAITGQISARSETLAELRSRVETVAGHERSRLTDLNAAVADLETADDAQDASRAEDRVQGGIRELLHVAEGYPDLQRDKDFLRLQGELAREGGEIQTARRQYNGTVREYNTKIRTFPGALVARSLGASPRPYFEVADRAAISAPPKVQF</sequence>
<evidence type="ECO:0000256" key="1">
    <source>
        <dbReference type="ARBA" id="ARBA00004167"/>
    </source>
</evidence>
<comment type="caution">
    <text evidence="7">The sequence shown here is derived from an EMBL/GenBank/DDBJ whole genome shotgun (WGS) entry which is preliminary data.</text>
</comment>
<accession>A0A6H9WRW1</accession>
<dbReference type="PANTHER" id="PTHR34478:SF2">
    <property type="entry name" value="MEMBRANE PROTEIN"/>
    <property type="match status" value="1"/>
</dbReference>
<feature type="transmembrane region" description="Helical" evidence="6">
    <location>
        <begin position="6"/>
        <end position="27"/>
    </location>
</feature>
<evidence type="ECO:0000256" key="2">
    <source>
        <dbReference type="ARBA" id="ARBA00008854"/>
    </source>
</evidence>